<name>A0A195FZ32_9HYME</name>
<feature type="non-terminal residue" evidence="1">
    <location>
        <position position="1"/>
    </location>
</feature>
<protein>
    <submittedName>
        <fullName evidence="1">Uncharacterized protein</fullName>
    </submittedName>
</protein>
<reference evidence="1 2" key="1">
    <citation type="submission" date="2016-03" db="EMBL/GenBank/DDBJ databases">
        <title>Trachymyrmex septentrionalis WGS genome.</title>
        <authorList>
            <person name="Nygaard S."/>
            <person name="Hu H."/>
            <person name="Boomsma J."/>
            <person name="Zhang G."/>
        </authorList>
    </citation>
    <scope>NUCLEOTIDE SEQUENCE [LARGE SCALE GENOMIC DNA]</scope>
    <source>
        <strain evidence="1">Tsep2-gDNA-1</strain>
        <tissue evidence="1">Whole body</tissue>
    </source>
</reference>
<dbReference type="Proteomes" id="UP000078541">
    <property type="component" value="Unassembled WGS sequence"/>
</dbReference>
<sequence>FIENKALLTSTELVGSFIERSNTICLGDCLHEDILQAVGKVRRKSKGILLRPEAPNEPGVKWKTNQCTGRTLTPDVPVRPYALAFGHGA</sequence>
<dbReference type="EMBL" id="KQ981200">
    <property type="protein sequence ID" value="KYN45084.1"/>
    <property type="molecule type" value="Genomic_DNA"/>
</dbReference>
<gene>
    <name evidence="1" type="ORF">ALC56_00558</name>
</gene>
<organism evidence="1 2">
    <name type="scientific">Trachymyrmex septentrionalis</name>
    <dbReference type="NCBI Taxonomy" id="34720"/>
    <lineage>
        <taxon>Eukaryota</taxon>
        <taxon>Metazoa</taxon>
        <taxon>Ecdysozoa</taxon>
        <taxon>Arthropoda</taxon>
        <taxon>Hexapoda</taxon>
        <taxon>Insecta</taxon>
        <taxon>Pterygota</taxon>
        <taxon>Neoptera</taxon>
        <taxon>Endopterygota</taxon>
        <taxon>Hymenoptera</taxon>
        <taxon>Apocrita</taxon>
        <taxon>Aculeata</taxon>
        <taxon>Formicoidea</taxon>
        <taxon>Formicidae</taxon>
        <taxon>Myrmicinae</taxon>
        <taxon>Trachymyrmex</taxon>
    </lineage>
</organism>
<dbReference type="AlphaFoldDB" id="A0A195FZ32"/>
<evidence type="ECO:0000313" key="2">
    <source>
        <dbReference type="Proteomes" id="UP000078541"/>
    </source>
</evidence>
<accession>A0A195FZ32</accession>
<proteinExistence type="predicted"/>
<evidence type="ECO:0000313" key="1">
    <source>
        <dbReference type="EMBL" id="KYN45084.1"/>
    </source>
</evidence>
<keyword evidence="2" id="KW-1185">Reference proteome</keyword>